<feature type="region of interest" description="Disordered" evidence="1">
    <location>
        <begin position="1"/>
        <end position="43"/>
    </location>
</feature>
<dbReference type="InterPro" id="IPR013087">
    <property type="entry name" value="Znf_C2H2_type"/>
</dbReference>
<organism evidence="3 4">
    <name type="scientific">Eucalyptus globulus</name>
    <name type="common">Tasmanian blue gum</name>
    <dbReference type="NCBI Taxonomy" id="34317"/>
    <lineage>
        <taxon>Eukaryota</taxon>
        <taxon>Viridiplantae</taxon>
        <taxon>Streptophyta</taxon>
        <taxon>Embryophyta</taxon>
        <taxon>Tracheophyta</taxon>
        <taxon>Spermatophyta</taxon>
        <taxon>Magnoliopsida</taxon>
        <taxon>eudicotyledons</taxon>
        <taxon>Gunneridae</taxon>
        <taxon>Pentapetalae</taxon>
        <taxon>rosids</taxon>
        <taxon>malvids</taxon>
        <taxon>Myrtales</taxon>
        <taxon>Myrtaceae</taxon>
        <taxon>Myrtoideae</taxon>
        <taxon>Eucalypteae</taxon>
        <taxon>Eucalyptus</taxon>
    </lineage>
</organism>
<accession>A0ABD3JX02</accession>
<evidence type="ECO:0000256" key="1">
    <source>
        <dbReference type="SAM" id="MobiDB-lite"/>
    </source>
</evidence>
<proteinExistence type="predicted"/>
<feature type="domain" description="C2H2-type" evidence="2">
    <location>
        <begin position="138"/>
        <end position="159"/>
    </location>
</feature>
<dbReference type="SUPFAM" id="SSF57889">
    <property type="entry name" value="Cysteine-rich domain"/>
    <property type="match status" value="2"/>
</dbReference>
<dbReference type="PANTHER" id="PTHR46477:SF15">
    <property type="entry name" value="CYSTEINE_HISTIDINE-RICH C1 DOMAIN PROTEIN"/>
    <property type="match status" value="1"/>
</dbReference>
<protein>
    <recommendedName>
        <fullName evidence="2">C2H2-type domain-containing protein</fullName>
    </recommendedName>
</protein>
<comment type="caution">
    <text evidence="3">The sequence shown here is derived from an EMBL/GenBank/DDBJ whole genome shotgun (WGS) entry which is preliminary data.</text>
</comment>
<keyword evidence="4" id="KW-1185">Reference proteome</keyword>
<evidence type="ECO:0000313" key="3">
    <source>
        <dbReference type="EMBL" id="KAL3732205.1"/>
    </source>
</evidence>
<gene>
    <name evidence="3" type="ORF">ACJRO7_028958</name>
</gene>
<dbReference type="PROSITE" id="PS00028">
    <property type="entry name" value="ZINC_FINGER_C2H2_1"/>
    <property type="match status" value="1"/>
</dbReference>
<name>A0ABD3JX02_EUCGL</name>
<dbReference type="Proteomes" id="UP001634007">
    <property type="component" value="Unassembled WGS sequence"/>
</dbReference>
<dbReference type="EMBL" id="JBJKBG010000007">
    <property type="protein sequence ID" value="KAL3732205.1"/>
    <property type="molecule type" value="Genomic_DNA"/>
</dbReference>
<dbReference type="PANTHER" id="PTHR46477">
    <property type="entry name" value="CYSTEINE/HISTIDINE-RICH C1 DOMAIN FAMILY PROTEIN"/>
    <property type="match status" value="1"/>
</dbReference>
<dbReference type="InterPro" id="IPR046349">
    <property type="entry name" value="C1-like_sf"/>
</dbReference>
<evidence type="ECO:0000313" key="4">
    <source>
        <dbReference type="Proteomes" id="UP001634007"/>
    </source>
</evidence>
<dbReference type="AlphaFoldDB" id="A0ABD3JX02"/>
<sequence>MGNSPSSGKKKGSDGKQSTTISFMGNAPSSSKKKGSDGKQMGKSMRKRMMIRGHEHQLIYHEQKKSGSVYQCNGCQQPGFGPHYLCKEGCNLHYHPCCSELLSSESSESSSATAVGNHRPYPTGDLVLKERAPRKARCCVACGEEVRMLRYKWQHKKAHGSRNPYWRLYHHLNYRAFHPLCASLPAQIEETGEHKIVLQLMEGVKGECLICKGNAKGWAYNCTSENYSCHVRCMKKKIIERLQQKEASRESKVTIYVKKALRPILEIVKVALKLIIGALFGSLSEDMADVLGELLVVICDRAASEIATMNT</sequence>
<reference evidence="3 4" key="1">
    <citation type="submission" date="2024-11" db="EMBL/GenBank/DDBJ databases">
        <title>Chromosome-level genome assembly of Eucalyptus globulus Labill. provides insights into its genome evolution.</title>
        <authorList>
            <person name="Li X."/>
        </authorList>
    </citation>
    <scope>NUCLEOTIDE SEQUENCE [LARGE SCALE GENOMIC DNA]</scope>
    <source>
        <strain evidence="3">CL2024</strain>
        <tissue evidence="3">Fresh tender leaves</tissue>
    </source>
</reference>
<evidence type="ECO:0000259" key="2">
    <source>
        <dbReference type="PROSITE" id="PS00028"/>
    </source>
</evidence>